<organism evidence="2">
    <name type="scientific">Mytilinidion resinicola</name>
    <dbReference type="NCBI Taxonomy" id="574789"/>
    <lineage>
        <taxon>Eukaryota</taxon>
        <taxon>Fungi</taxon>
        <taxon>Dikarya</taxon>
        <taxon>Ascomycota</taxon>
        <taxon>Pezizomycotina</taxon>
        <taxon>Dothideomycetes</taxon>
        <taxon>Pleosporomycetidae</taxon>
        <taxon>Mytilinidiales</taxon>
        <taxon>Mytilinidiaceae</taxon>
        <taxon>Mytilinidion</taxon>
    </lineage>
</organism>
<feature type="compositionally biased region" description="Low complexity" evidence="1">
    <location>
        <begin position="171"/>
        <end position="180"/>
    </location>
</feature>
<evidence type="ECO:0000313" key="2">
    <source>
        <dbReference type="EMBL" id="KAF2815231.1"/>
    </source>
</evidence>
<dbReference type="OrthoDB" id="5538558at2759"/>
<reference evidence="4" key="2">
    <citation type="submission" date="2020-04" db="EMBL/GenBank/DDBJ databases">
        <authorList>
            <consortium name="NCBI Genome Project"/>
        </authorList>
    </citation>
    <scope>NUCLEOTIDE SEQUENCE</scope>
    <source>
        <strain evidence="4">CBS 304.34</strain>
    </source>
</reference>
<dbReference type="GeneID" id="54459991"/>
<evidence type="ECO:0000256" key="1">
    <source>
        <dbReference type="SAM" id="MobiDB-lite"/>
    </source>
</evidence>
<dbReference type="RefSeq" id="XP_033582195.1">
    <property type="nucleotide sequence ID" value="XM_033719098.1"/>
</dbReference>
<feature type="compositionally biased region" description="Basic and acidic residues" evidence="1">
    <location>
        <begin position="8"/>
        <end position="18"/>
    </location>
</feature>
<gene>
    <name evidence="2 4" type="ORF">BDZ99DRAFT_459162</name>
</gene>
<protein>
    <submittedName>
        <fullName evidence="2 4">Uncharacterized protein</fullName>
    </submittedName>
</protein>
<dbReference type="Proteomes" id="UP000504636">
    <property type="component" value="Unplaced"/>
</dbReference>
<keyword evidence="3" id="KW-1185">Reference proteome</keyword>
<evidence type="ECO:0000313" key="4">
    <source>
        <dbReference type="RefSeq" id="XP_033582195.1"/>
    </source>
</evidence>
<sequence length="180" mass="20121">MFSSRNKKAGDCEKREICRGWPSRHTTRPTRTSGPRTPHPDTDPYAPLHGSALSTLKAMGYDPKTMNERGVVWAEDQDPFGHVMQSQYTHFLGTCFHRVMESYDNALSEDEYNDMVFARNVVPSSGSKAGPSLSSCRSLRCTPQTGIVVFEVVWVSTTRRERPGRSRGDMGRMMGELSAA</sequence>
<name>A0A6A6Z297_9PEZI</name>
<dbReference type="EMBL" id="MU003694">
    <property type="protein sequence ID" value="KAF2815231.1"/>
    <property type="molecule type" value="Genomic_DNA"/>
</dbReference>
<feature type="compositionally biased region" description="Basic and acidic residues" evidence="1">
    <location>
        <begin position="161"/>
        <end position="170"/>
    </location>
</feature>
<evidence type="ECO:0000313" key="3">
    <source>
        <dbReference type="Proteomes" id="UP000504636"/>
    </source>
</evidence>
<proteinExistence type="predicted"/>
<dbReference type="AlphaFoldDB" id="A0A6A6Z297"/>
<feature type="region of interest" description="Disordered" evidence="1">
    <location>
        <begin position="1"/>
        <end position="45"/>
    </location>
</feature>
<accession>A0A6A6Z297</accession>
<feature type="region of interest" description="Disordered" evidence="1">
    <location>
        <begin position="161"/>
        <end position="180"/>
    </location>
</feature>
<reference evidence="4" key="3">
    <citation type="submission" date="2025-04" db="UniProtKB">
        <authorList>
            <consortium name="RefSeq"/>
        </authorList>
    </citation>
    <scope>IDENTIFICATION</scope>
    <source>
        <strain evidence="4">CBS 304.34</strain>
    </source>
</reference>
<reference evidence="2 4" key="1">
    <citation type="journal article" date="2020" name="Stud. Mycol.">
        <title>101 Dothideomycetes genomes: a test case for predicting lifestyles and emergence of pathogens.</title>
        <authorList>
            <person name="Haridas S."/>
            <person name="Albert R."/>
            <person name="Binder M."/>
            <person name="Bloem J."/>
            <person name="Labutti K."/>
            <person name="Salamov A."/>
            <person name="Andreopoulos B."/>
            <person name="Baker S."/>
            <person name="Barry K."/>
            <person name="Bills G."/>
            <person name="Bluhm B."/>
            <person name="Cannon C."/>
            <person name="Castanera R."/>
            <person name="Culley D."/>
            <person name="Daum C."/>
            <person name="Ezra D."/>
            <person name="Gonzalez J."/>
            <person name="Henrissat B."/>
            <person name="Kuo A."/>
            <person name="Liang C."/>
            <person name="Lipzen A."/>
            <person name="Lutzoni F."/>
            <person name="Magnuson J."/>
            <person name="Mondo S."/>
            <person name="Nolan M."/>
            <person name="Ohm R."/>
            <person name="Pangilinan J."/>
            <person name="Park H.-J."/>
            <person name="Ramirez L."/>
            <person name="Alfaro M."/>
            <person name="Sun H."/>
            <person name="Tritt A."/>
            <person name="Yoshinaga Y."/>
            <person name="Zwiers L.-H."/>
            <person name="Turgeon B."/>
            <person name="Goodwin S."/>
            <person name="Spatafora J."/>
            <person name="Crous P."/>
            <person name="Grigoriev I."/>
        </authorList>
    </citation>
    <scope>NUCLEOTIDE SEQUENCE</scope>
    <source>
        <strain evidence="2 4">CBS 304.34</strain>
    </source>
</reference>